<dbReference type="Proteomes" id="UP000887580">
    <property type="component" value="Unplaced"/>
</dbReference>
<accession>A0AC35GBE6</accession>
<name>A0AC35GBE6_9BILA</name>
<proteinExistence type="predicted"/>
<reference evidence="2" key="1">
    <citation type="submission" date="2022-11" db="UniProtKB">
        <authorList>
            <consortium name="WormBaseParasite"/>
        </authorList>
    </citation>
    <scope>IDENTIFICATION</scope>
</reference>
<organism evidence="1 2">
    <name type="scientific">Panagrolaimus sp. PS1159</name>
    <dbReference type="NCBI Taxonomy" id="55785"/>
    <lineage>
        <taxon>Eukaryota</taxon>
        <taxon>Metazoa</taxon>
        <taxon>Ecdysozoa</taxon>
        <taxon>Nematoda</taxon>
        <taxon>Chromadorea</taxon>
        <taxon>Rhabditida</taxon>
        <taxon>Tylenchina</taxon>
        <taxon>Panagrolaimomorpha</taxon>
        <taxon>Panagrolaimoidea</taxon>
        <taxon>Panagrolaimidae</taxon>
        <taxon>Panagrolaimus</taxon>
    </lineage>
</organism>
<dbReference type="WBParaSite" id="PS1159_v2.g3639.t1">
    <property type="protein sequence ID" value="PS1159_v2.g3639.t1"/>
    <property type="gene ID" value="PS1159_v2.g3639"/>
</dbReference>
<evidence type="ECO:0000313" key="2">
    <source>
        <dbReference type="WBParaSite" id="PS1159_v2.g3639.t1"/>
    </source>
</evidence>
<evidence type="ECO:0000313" key="1">
    <source>
        <dbReference type="Proteomes" id="UP000887580"/>
    </source>
</evidence>
<sequence length="326" mass="38280">MASISTSKFNGLLDFFNSSPTPPQSYFHRKAVSDPKQREKLNLFRLRLHQLLTKLKQEKCDSFIFPLHQKRYKNITYKHGLSQRHQKFWKATQQLIKQQKKINNIMFLDGFNKILEGLTKSTSSFEYTQESITFAGVQFIQRIIQLDKLRILCIRAINLYMGYIELGHFLIFLLMLVVMAAELSSEANRQIVILHEIYDSIGEFLHSIDERFPLNSESIPYESDQIKSNQISKEVELILKLANSPAWDEVKIVQKYREEMGLENAFDGGDLEQEINEETQMQMNEATTMTQQLLSLSRKRKSENDKSQTTFGRKNMQKKFKKNYKR</sequence>
<protein>
    <submittedName>
        <fullName evidence="2">Nucleolus and neural progenitor protein-like N-terminal domain-containing protein</fullName>
    </submittedName>
</protein>